<evidence type="ECO:0000313" key="2">
    <source>
        <dbReference type="Proteomes" id="UP000001175"/>
    </source>
</evidence>
<name>A0A0H3K5M5_SYNP6</name>
<dbReference type="RefSeq" id="WP_011242583.1">
    <property type="nucleotide sequence ID" value="NC_006576.1"/>
</dbReference>
<evidence type="ECO:0000313" key="1">
    <source>
        <dbReference type="EMBL" id="BAD78459.1"/>
    </source>
</evidence>
<proteinExistence type="predicted"/>
<sequence>MTTTITLICFGGLAALSPEGQPMPLELDLPATVADLKVAIARACDLMPDSALAQLLQKSAIGSETRIYIDSDLIPASLSHLALLPPVSGG</sequence>
<dbReference type="Proteomes" id="UP000001175">
    <property type="component" value="Chromosome"/>
</dbReference>
<dbReference type="AlphaFoldDB" id="A0A0H3K5M5"/>
<dbReference type="EMBL" id="AP008231">
    <property type="protein sequence ID" value="BAD78459.1"/>
    <property type="molecule type" value="Genomic_DNA"/>
</dbReference>
<dbReference type="KEGG" id="syc:syc0269_d"/>
<protein>
    <submittedName>
        <fullName evidence="1">Molybdopterin converting factor subunit 1</fullName>
    </submittedName>
</protein>
<accession>A0A0H3K5M5</accession>
<gene>
    <name evidence="1" type="ordered locus">syc0269_d</name>
</gene>
<organism evidence="1 2">
    <name type="scientific">Synechococcus sp. (strain ATCC 27144 / PCC 6301 / SAUG 1402/1)</name>
    <name type="common">Anacystis nidulans</name>
    <dbReference type="NCBI Taxonomy" id="269084"/>
    <lineage>
        <taxon>Bacteria</taxon>
        <taxon>Bacillati</taxon>
        <taxon>Cyanobacteriota</taxon>
        <taxon>Cyanophyceae</taxon>
        <taxon>Synechococcales</taxon>
        <taxon>Synechococcaceae</taxon>
        <taxon>Synechococcus</taxon>
    </lineage>
</organism>
<reference evidence="1 2" key="1">
    <citation type="journal article" date="2007" name="Photosyn. Res.">
        <title>Complete nucleotide sequence of the freshwater unicellular cyanobacterium Synechococcus elongatus PCC 6301 chromosome: gene content and organization.</title>
        <authorList>
            <person name="Sugita C."/>
            <person name="Ogata K."/>
            <person name="Shikata M."/>
            <person name="Jikuya H."/>
            <person name="Takano J."/>
            <person name="Furumichi M."/>
            <person name="Kanehisa M."/>
            <person name="Omata T."/>
            <person name="Sugiura M."/>
            <person name="Sugita M."/>
        </authorList>
    </citation>
    <scope>NUCLEOTIDE SEQUENCE [LARGE SCALE GENOMIC DNA]</scope>
    <source>
        <strain evidence="2">ATCC 27144 / PCC 6301 / SAUG 1402/1</strain>
    </source>
</reference>